<accession>A0A4Y2JG78</accession>
<dbReference type="EMBL" id="BGPR01003529">
    <property type="protein sequence ID" value="GBM89291.1"/>
    <property type="molecule type" value="Genomic_DNA"/>
</dbReference>
<sequence>MRPCYGNVHPIQLVSSPHIFMTLGLVADSTLQVAVQQDMPGDIFWLFSCWVPGQSHCNANIQARADDQIICSLDLAGLHSAPHAPFDEMVSPSHFRTATR</sequence>
<evidence type="ECO:0000313" key="2">
    <source>
        <dbReference type="Proteomes" id="UP000499080"/>
    </source>
</evidence>
<name>A0A4Y2JG78_ARAVE</name>
<dbReference type="AlphaFoldDB" id="A0A4Y2JG78"/>
<organism evidence="1 2">
    <name type="scientific">Araneus ventricosus</name>
    <name type="common">Orbweaver spider</name>
    <name type="synonym">Epeira ventricosa</name>
    <dbReference type="NCBI Taxonomy" id="182803"/>
    <lineage>
        <taxon>Eukaryota</taxon>
        <taxon>Metazoa</taxon>
        <taxon>Ecdysozoa</taxon>
        <taxon>Arthropoda</taxon>
        <taxon>Chelicerata</taxon>
        <taxon>Arachnida</taxon>
        <taxon>Araneae</taxon>
        <taxon>Araneomorphae</taxon>
        <taxon>Entelegynae</taxon>
        <taxon>Araneoidea</taxon>
        <taxon>Araneidae</taxon>
        <taxon>Araneus</taxon>
    </lineage>
</organism>
<reference evidence="1 2" key="1">
    <citation type="journal article" date="2019" name="Sci. Rep.">
        <title>Orb-weaving spider Araneus ventricosus genome elucidates the spidroin gene catalogue.</title>
        <authorList>
            <person name="Kono N."/>
            <person name="Nakamura H."/>
            <person name="Ohtoshi R."/>
            <person name="Moran D.A.P."/>
            <person name="Shinohara A."/>
            <person name="Yoshida Y."/>
            <person name="Fujiwara M."/>
            <person name="Mori M."/>
            <person name="Tomita M."/>
            <person name="Arakawa K."/>
        </authorList>
    </citation>
    <scope>NUCLEOTIDE SEQUENCE [LARGE SCALE GENOMIC DNA]</scope>
</reference>
<gene>
    <name evidence="1" type="ORF">AVEN_88459_1</name>
</gene>
<proteinExistence type="predicted"/>
<keyword evidence="2" id="KW-1185">Reference proteome</keyword>
<evidence type="ECO:0000313" key="1">
    <source>
        <dbReference type="EMBL" id="GBM89291.1"/>
    </source>
</evidence>
<protein>
    <submittedName>
        <fullName evidence="1">Uncharacterized protein</fullName>
    </submittedName>
</protein>
<comment type="caution">
    <text evidence="1">The sequence shown here is derived from an EMBL/GenBank/DDBJ whole genome shotgun (WGS) entry which is preliminary data.</text>
</comment>
<dbReference type="Proteomes" id="UP000499080">
    <property type="component" value="Unassembled WGS sequence"/>
</dbReference>